<dbReference type="AlphaFoldDB" id="A0A9N9YNM0"/>
<dbReference type="EMBL" id="CABFNQ020000702">
    <property type="protein sequence ID" value="CAH0024942.1"/>
    <property type="molecule type" value="Genomic_DNA"/>
</dbReference>
<keyword evidence="3" id="KW-1185">Reference proteome</keyword>
<name>A0A9N9YNM0_9HYPO</name>
<protein>
    <recommendedName>
        <fullName evidence="4">Secreted protein</fullName>
    </recommendedName>
</protein>
<dbReference type="OrthoDB" id="4410170at2759"/>
<keyword evidence="1" id="KW-0732">Signal</keyword>
<evidence type="ECO:0008006" key="4">
    <source>
        <dbReference type="Google" id="ProtNLM"/>
    </source>
</evidence>
<feature type="chain" id="PRO_5040512539" description="Secreted protein" evidence="1">
    <location>
        <begin position="19"/>
        <end position="106"/>
    </location>
</feature>
<evidence type="ECO:0000313" key="3">
    <source>
        <dbReference type="Proteomes" id="UP000696573"/>
    </source>
</evidence>
<evidence type="ECO:0000256" key="1">
    <source>
        <dbReference type="SAM" id="SignalP"/>
    </source>
</evidence>
<gene>
    <name evidence="2" type="ORF">CRHIZ90672A_00005087</name>
</gene>
<dbReference type="Proteomes" id="UP000696573">
    <property type="component" value="Unassembled WGS sequence"/>
</dbReference>
<evidence type="ECO:0000313" key="2">
    <source>
        <dbReference type="EMBL" id="CAH0024942.1"/>
    </source>
</evidence>
<organism evidence="2 3">
    <name type="scientific">Clonostachys rhizophaga</name>
    <dbReference type="NCBI Taxonomy" id="160324"/>
    <lineage>
        <taxon>Eukaryota</taxon>
        <taxon>Fungi</taxon>
        <taxon>Dikarya</taxon>
        <taxon>Ascomycota</taxon>
        <taxon>Pezizomycotina</taxon>
        <taxon>Sordariomycetes</taxon>
        <taxon>Hypocreomycetidae</taxon>
        <taxon>Hypocreales</taxon>
        <taxon>Bionectriaceae</taxon>
        <taxon>Clonostachys</taxon>
    </lineage>
</organism>
<reference evidence="2" key="1">
    <citation type="submission" date="2021-10" db="EMBL/GenBank/DDBJ databases">
        <authorList>
            <person name="Piombo E."/>
        </authorList>
    </citation>
    <scope>NUCLEOTIDE SEQUENCE</scope>
</reference>
<proteinExistence type="predicted"/>
<accession>A0A9N9YNM0</accession>
<comment type="caution">
    <text evidence="2">The sequence shown here is derived from an EMBL/GenBank/DDBJ whole genome shotgun (WGS) entry which is preliminary data.</text>
</comment>
<sequence length="106" mass="12158">MQFISIISALSLVASSHAWAGDDKGNWVANNNWYTWKKLENGGNCKRKQRISHSERVHEACTIRNRNDYVFENSEPCSYWANAQGGKFKGHCTRRKSGKDILVGYY</sequence>
<feature type="signal peptide" evidence="1">
    <location>
        <begin position="1"/>
        <end position="18"/>
    </location>
</feature>